<dbReference type="EMBL" id="BMAT01010429">
    <property type="protein sequence ID" value="GFS26718.1"/>
    <property type="molecule type" value="Genomic_DNA"/>
</dbReference>
<keyword evidence="2" id="KW-1185">Reference proteome</keyword>
<organism evidence="1 2">
    <name type="scientific">Elysia marginata</name>
    <dbReference type="NCBI Taxonomy" id="1093978"/>
    <lineage>
        <taxon>Eukaryota</taxon>
        <taxon>Metazoa</taxon>
        <taxon>Spiralia</taxon>
        <taxon>Lophotrochozoa</taxon>
        <taxon>Mollusca</taxon>
        <taxon>Gastropoda</taxon>
        <taxon>Heterobranchia</taxon>
        <taxon>Euthyneura</taxon>
        <taxon>Panpulmonata</taxon>
        <taxon>Sacoglossa</taxon>
        <taxon>Placobranchoidea</taxon>
        <taxon>Plakobranchidae</taxon>
        <taxon>Elysia</taxon>
    </lineage>
</organism>
<proteinExistence type="predicted"/>
<protein>
    <submittedName>
        <fullName evidence="1">Uncharacterized protein</fullName>
    </submittedName>
</protein>
<evidence type="ECO:0000313" key="1">
    <source>
        <dbReference type="EMBL" id="GFS26718.1"/>
    </source>
</evidence>
<name>A0AAV4JV91_9GAST</name>
<reference evidence="1 2" key="1">
    <citation type="journal article" date="2021" name="Elife">
        <title>Chloroplast acquisition without the gene transfer in kleptoplastic sea slugs, Plakobranchus ocellatus.</title>
        <authorList>
            <person name="Maeda T."/>
            <person name="Takahashi S."/>
            <person name="Yoshida T."/>
            <person name="Shimamura S."/>
            <person name="Takaki Y."/>
            <person name="Nagai Y."/>
            <person name="Toyoda A."/>
            <person name="Suzuki Y."/>
            <person name="Arimoto A."/>
            <person name="Ishii H."/>
            <person name="Satoh N."/>
            <person name="Nishiyama T."/>
            <person name="Hasebe M."/>
            <person name="Maruyama T."/>
            <person name="Minagawa J."/>
            <person name="Obokata J."/>
            <person name="Shigenobu S."/>
        </authorList>
    </citation>
    <scope>NUCLEOTIDE SEQUENCE [LARGE SCALE GENOMIC DNA]</scope>
</reference>
<gene>
    <name evidence="1" type="ORF">ElyMa_005224100</name>
</gene>
<dbReference type="Proteomes" id="UP000762676">
    <property type="component" value="Unassembled WGS sequence"/>
</dbReference>
<dbReference type="AlphaFoldDB" id="A0AAV4JV91"/>
<accession>A0AAV4JV91</accession>
<evidence type="ECO:0000313" key="2">
    <source>
        <dbReference type="Proteomes" id="UP000762676"/>
    </source>
</evidence>
<comment type="caution">
    <text evidence="1">The sequence shown here is derived from an EMBL/GenBank/DDBJ whole genome shotgun (WGS) entry which is preliminary data.</text>
</comment>
<sequence length="99" mass="11103">MTYDVITPIGSAGFRADDRPPWISSLRLYGLRSPERTDNALSLFSNQAPPQCAGVYSETGSTHCKESECRPSIKTEAIRYRPAQEDEAHWGWNLGWLMG</sequence>